<dbReference type="SUPFAM" id="SSF69304">
    <property type="entry name" value="Tricorn protease N-terminal domain"/>
    <property type="match status" value="1"/>
</dbReference>
<reference evidence="1 2" key="1">
    <citation type="journal article" date="2016" name="Nat. Commun.">
        <title>Thousands of microbial genomes shed light on interconnected biogeochemical processes in an aquifer system.</title>
        <authorList>
            <person name="Anantharaman K."/>
            <person name="Brown C.T."/>
            <person name="Hug L.A."/>
            <person name="Sharon I."/>
            <person name="Castelle C.J."/>
            <person name="Probst A.J."/>
            <person name="Thomas B.C."/>
            <person name="Singh A."/>
            <person name="Wilkins M.J."/>
            <person name="Karaoz U."/>
            <person name="Brodie E.L."/>
            <person name="Williams K.H."/>
            <person name="Hubbard S.S."/>
            <person name="Banfield J.F."/>
        </authorList>
    </citation>
    <scope>NUCLEOTIDE SEQUENCE [LARGE SCALE GENOMIC DNA]</scope>
</reference>
<evidence type="ECO:0008006" key="3">
    <source>
        <dbReference type="Google" id="ProtNLM"/>
    </source>
</evidence>
<gene>
    <name evidence="1" type="ORF">A2304_02580</name>
</gene>
<evidence type="ECO:0000313" key="2">
    <source>
        <dbReference type="Proteomes" id="UP000176501"/>
    </source>
</evidence>
<sequence>MNRYLALFVVVAIVAALAGVLYIRANVMRPESPVEETMPSESASDASVRYVVRSENGTVEIRAFDLASGTTKAVDPSTVGPLWPARYTQAAFICATADEATAPTALCVRCDIGRDNALLLVAYDGDKKVVTANIDPRDLGITPGAAEGYLVPVAVADDKSTIYLGRRVETESWVAGLWKLDVATGEVSEIEYVREHHLYQYDINPATKQLLGVTFVPPDGLGEKLSGPSEVHLVDLSTGGGRLLESAARRVFENPMFSDDGRRTAWYESGPLFGGEDGQAYSLILSLEYGRVASGWEINGIMKDWFGDTVVFDRDGNLYLYDLATKTETQITNETDATIEYVGVVR</sequence>
<accession>A0A1F7W895</accession>
<dbReference type="AlphaFoldDB" id="A0A1F7W895"/>
<organism evidence="1 2">
    <name type="scientific">Candidatus Uhrbacteria bacterium RIFOXYB2_FULL_57_15</name>
    <dbReference type="NCBI Taxonomy" id="1802422"/>
    <lineage>
        <taxon>Bacteria</taxon>
        <taxon>Candidatus Uhriibacteriota</taxon>
    </lineage>
</organism>
<comment type="caution">
    <text evidence="1">The sequence shown here is derived from an EMBL/GenBank/DDBJ whole genome shotgun (WGS) entry which is preliminary data.</text>
</comment>
<dbReference type="Proteomes" id="UP000176501">
    <property type="component" value="Unassembled WGS sequence"/>
</dbReference>
<evidence type="ECO:0000313" key="1">
    <source>
        <dbReference type="EMBL" id="OGL99011.1"/>
    </source>
</evidence>
<name>A0A1F7W895_9BACT</name>
<dbReference type="EMBL" id="MGFE01000011">
    <property type="protein sequence ID" value="OGL99011.1"/>
    <property type="molecule type" value="Genomic_DNA"/>
</dbReference>
<proteinExistence type="predicted"/>
<protein>
    <recommendedName>
        <fullName evidence="3">Dipeptidylpeptidase IV N-terminal domain-containing protein</fullName>
    </recommendedName>
</protein>